<feature type="coiled-coil region" evidence="1">
    <location>
        <begin position="68"/>
        <end position="102"/>
    </location>
</feature>
<evidence type="ECO:0000256" key="2">
    <source>
        <dbReference type="SAM" id="Phobius"/>
    </source>
</evidence>
<evidence type="ECO:0000256" key="1">
    <source>
        <dbReference type="SAM" id="Coils"/>
    </source>
</evidence>
<accession>A0A6J7WML1</accession>
<keyword evidence="2" id="KW-0472">Membrane</keyword>
<feature type="transmembrane region" description="Helical" evidence="2">
    <location>
        <begin position="12"/>
        <end position="37"/>
    </location>
</feature>
<keyword evidence="2" id="KW-0812">Transmembrane</keyword>
<feature type="transmembrane region" description="Helical" evidence="2">
    <location>
        <begin position="43"/>
        <end position="61"/>
    </location>
</feature>
<name>A0A6J7WML1_9CAUD</name>
<keyword evidence="1" id="KW-0175">Coiled coil</keyword>
<reference evidence="3" key="1">
    <citation type="submission" date="2020-05" db="EMBL/GenBank/DDBJ databases">
        <authorList>
            <person name="Chiriac C."/>
            <person name="Salcher M."/>
            <person name="Ghai R."/>
            <person name="Kavagutti S V."/>
        </authorList>
    </citation>
    <scope>NUCLEOTIDE SEQUENCE</scope>
</reference>
<sequence>MAWMWSLIPTSVLYWIINLLIVAGLIGIAAGWIGRWIPFFNTYAGPAKIVGIILLVLGVYFKGGYSVEIAHRAEAERLQKLVEESEKKSQKANEDLTQAIKDREAAVNNQKVVIQERIKIVKQKIDADCRVDLEAIEILNDSAKTVKAKKK</sequence>
<gene>
    <name evidence="3" type="ORF">UFOVP190_394</name>
</gene>
<keyword evidence="2" id="KW-1133">Transmembrane helix</keyword>
<protein>
    <submittedName>
        <fullName evidence="3">Uncharacterized protein</fullName>
    </submittedName>
</protein>
<dbReference type="EMBL" id="LR798243">
    <property type="protein sequence ID" value="CAB5215101.1"/>
    <property type="molecule type" value="Genomic_DNA"/>
</dbReference>
<evidence type="ECO:0000313" key="3">
    <source>
        <dbReference type="EMBL" id="CAB5215101.1"/>
    </source>
</evidence>
<proteinExistence type="predicted"/>
<organism evidence="3">
    <name type="scientific">uncultured Caudovirales phage</name>
    <dbReference type="NCBI Taxonomy" id="2100421"/>
    <lineage>
        <taxon>Viruses</taxon>
        <taxon>Duplodnaviria</taxon>
        <taxon>Heunggongvirae</taxon>
        <taxon>Uroviricota</taxon>
        <taxon>Caudoviricetes</taxon>
        <taxon>Peduoviridae</taxon>
        <taxon>Maltschvirus</taxon>
        <taxon>Maltschvirus maltsch</taxon>
    </lineage>
</organism>